<sequence>MILSLISEASQNGDRLIQVCETIGISKRTYERWCKDYEISEDKRRATMRPEPKNELSREDYQSVLNLEEGIFLKYMCKILNMSFV</sequence>
<comment type="caution">
    <text evidence="1">The sequence shown here is derived from an EMBL/GenBank/DDBJ whole genome shotgun (WGS) entry which is preliminary data.</text>
</comment>
<keyword evidence="2" id="KW-1185">Reference proteome</keyword>
<dbReference type="Proteomes" id="UP001501047">
    <property type="component" value="Unassembled WGS sequence"/>
</dbReference>
<name>A0ABN1KS90_CLOSU</name>
<dbReference type="RefSeq" id="WP_343826777.1">
    <property type="nucleotide sequence ID" value="NZ_BAAACI010000006.1"/>
</dbReference>
<protein>
    <recommendedName>
        <fullName evidence="3">Transposase</fullName>
    </recommendedName>
</protein>
<organism evidence="1 2">
    <name type="scientific">Clostridium subterminale</name>
    <dbReference type="NCBI Taxonomy" id="1550"/>
    <lineage>
        <taxon>Bacteria</taxon>
        <taxon>Bacillati</taxon>
        <taxon>Bacillota</taxon>
        <taxon>Clostridia</taxon>
        <taxon>Eubacteriales</taxon>
        <taxon>Clostridiaceae</taxon>
        <taxon>Clostridium</taxon>
    </lineage>
</organism>
<reference evidence="1 2" key="1">
    <citation type="journal article" date="2019" name="Int. J. Syst. Evol. Microbiol.">
        <title>The Global Catalogue of Microorganisms (GCM) 10K type strain sequencing project: providing services to taxonomists for standard genome sequencing and annotation.</title>
        <authorList>
            <consortium name="The Broad Institute Genomics Platform"/>
            <consortium name="The Broad Institute Genome Sequencing Center for Infectious Disease"/>
            <person name="Wu L."/>
            <person name="Ma J."/>
        </authorList>
    </citation>
    <scope>NUCLEOTIDE SEQUENCE [LARGE SCALE GENOMIC DNA]</scope>
    <source>
        <strain evidence="1 2">JCM 1417</strain>
    </source>
</reference>
<accession>A0ABN1KS90</accession>
<evidence type="ECO:0000313" key="2">
    <source>
        <dbReference type="Proteomes" id="UP001501047"/>
    </source>
</evidence>
<evidence type="ECO:0008006" key="3">
    <source>
        <dbReference type="Google" id="ProtNLM"/>
    </source>
</evidence>
<dbReference type="EMBL" id="BAAACI010000006">
    <property type="protein sequence ID" value="GAA0774731.1"/>
    <property type="molecule type" value="Genomic_DNA"/>
</dbReference>
<evidence type="ECO:0000313" key="1">
    <source>
        <dbReference type="EMBL" id="GAA0774731.1"/>
    </source>
</evidence>
<gene>
    <name evidence="1" type="ORF">GCM10008908_25070</name>
</gene>
<proteinExistence type="predicted"/>